<dbReference type="InterPro" id="IPR001245">
    <property type="entry name" value="Ser-Thr/Tyr_kinase_cat_dom"/>
</dbReference>
<protein>
    <recommendedName>
        <fullName evidence="9">Protein kinase domain-containing protein</fullName>
    </recommendedName>
</protein>
<dbReference type="PROSITE" id="PS00108">
    <property type="entry name" value="PROTEIN_KINASE_ST"/>
    <property type="match status" value="1"/>
</dbReference>
<dbReference type="GO" id="GO:0051707">
    <property type="term" value="P:response to other organism"/>
    <property type="evidence" value="ECO:0007669"/>
    <property type="project" value="UniProtKB-ARBA"/>
</dbReference>
<comment type="caution">
    <text evidence="10">The sequence shown here is derived from an EMBL/GenBank/DDBJ whole genome shotgun (WGS) entry which is preliminary data.</text>
</comment>
<dbReference type="InterPro" id="IPR017441">
    <property type="entry name" value="Protein_kinase_ATP_BS"/>
</dbReference>
<dbReference type="PROSITE" id="PS00107">
    <property type="entry name" value="PROTEIN_KINASE_ATP"/>
    <property type="match status" value="1"/>
</dbReference>
<accession>A0A8T0SER0</accession>
<keyword evidence="5 6" id="KW-0067">ATP-binding</keyword>
<evidence type="ECO:0000256" key="1">
    <source>
        <dbReference type="ARBA" id="ARBA00022527"/>
    </source>
</evidence>
<keyword evidence="7" id="KW-0472">Membrane</keyword>
<dbReference type="SUPFAM" id="SSF56112">
    <property type="entry name" value="Protein kinase-like (PK-like)"/>
    <property type="match status" value="1"/>
</dbReference>
<keyword evidence="8" id="KW-0732">Signal</keyword>
<dbReference type="EMBL" id="CM029045">
    <property type="protein sequence ID" value="KAG2595528.1"/>
    <property type="molecule type" value="Genomic_DNA"/>
</dbReference>
<feature type="transmembrane region" description="Helical" evidence="7">
    <location>
        <begin position="319"/>
        <end position="346"/>
    </location>
</feature>
<evidence type="ECO:0000256" key="3">
    <source>
        <dbReference type="ARBA" id="ARBA00022741"/>
    </source>
</evidence>
<name>A0A8T0SER0_PANVG</name>
<dbReference type="Gene3D" id="1.10.510.10">
    <property type="entry name" value="Transferase(Phosphotransferase) domain 1"/>
    <property type="match status" value="1"/>
</dbReference>
<evidence type="ECO:0000256" key="8">
    <source>
        <dbReference type="SAM" id="SignalP"/>
    </source>
</evidence>
<dbReference type="Gene3D" id="3.30.200.20">
    <property type="entry name" value="Phosphorylase Kinase, domain 1"/>
    <property type="match status" value="1"/>
</dbReference>
<dbReference type="InterPro" id="IPR013320">
    <property type="entry name" value="ConA-like_dom_sf"/>
</dbReference>
<keyword evidence="11" id="KW-1185">Reference proteome</keyword>
<dbReference type="AlphaFoldDB" id="A0A8T0SER0"/>
<keyword evidence="2" id="KW-0808">Transferase</keyword>
<evidence type="ECO:0000256" key="2">
    <source>
        <dbReference type="ARBA" id="ARBA00022679"/>
    </source>
</evidence>
<dbReference type="InterPro" id="IPR008271">
    <property type="entry name" value="Ser/Thr_kinase_AS"/>
</dbReference>
<keyword evidence="3 6" id="KW-0547">Nucleotide-binding</keyword>
<organism evidence="10 11">
    <name type="scientific">Panicum virgatum</name>
    <name type="common">Blackwell switchgrass</name>
    <dbReference type="NCBI Taxonomy" id="38727"/>
    <lineage>
        <taxon>Eukaryota</taxon>
        <taxon>Viridiplantae</taxon>
        <taxon>Streptophyta</taxon>
        <taxon>Embryophyta</taxon>
        <taxon>Tracheophyta</taxon>
        <taxon>Spermatophyta</taxon>
        <taxon>Magnoliopsida</taxon>
        <taxon>Liliopsida</taxon>
        <taxon>Poales</taxon>
        <taxon>Poaceae</taxon>
        <taxon>PACMAD clade</taxon>
        <taxon>Panicoideae</taxon>
        <taxon>Panicodae</taxon>
        <taxon>Paniceae</taxon>
        <taxon>Panicinae</taxon>
        <taxon>Panicum</taxon>
        <taxon>Panicum sect. Hiantes</taxon>
    </lineage>
</organism>
<dbReference type="InterPro" id="IPR000719">
    <property type="entry name" value="Prot_kinase_dom"/>
</dbReference>
<dbReference type="Gene3D" id="2.60.120.200">
    <property type="match status" value="1"/>
</dbReference>
<dbReference type="SMART" id="SM00220">
    <property type="entry name" value="S_TKc"/>
    <property type="match status" value="1"/>
</dbReference>
<dbReference type="CDD" id="cd14066">
    <property type="entry name" value="STKc_IRAK"/>
    <property type="match status" value="1"/>
</dbReference>
<evidence type="ECO:0000313" key="11">
    <source>
        <dbReference type="Proteomes" id="UP000823388"/>
    </source>
</evidence>
<dbReference type="Proteomes" id="UP000823388">
    <property type="component" value="Chromosome 5K"/>
</dbReference>
<evidence type="ECO:0000256" key="5">
    <source>
        <dbReference type="ARBA" id="ARBA00022840"/>
    </source>
</evidence>
<keyword evidence="4" id="KW-0418">Kinase</keyword>
<feature type="signal peptide" evidence="8">
    <location>
        <begin position="1"/>
        <end position="36"/>
    </location>
</feature>
<evidence type="ECO:0000313" key="10">
    <source>
        <dbReference type="EMBL" id="KAG2595528.1"/>
    </source>
</evidence>
<dbReference type="FunFam" id="1.10.510.10:FF:000444">
    <property type="entry name" value="probable L-type lectin-domain containing receptor kinase S.5"/>
    <property type="match status" value="1"/>
</dbReference>
<keyword evidence="7" id="KW-0812">Transmembrane</keyword>
<evidence type="ECO:0000256" key="6">
    <source>
        <dbReference type="PROSITE-ProRule" id="PRU10141"/>
    </source>
</evidence>
<dbReference type="Pfam" id="PF07714">
    <property type="entry name" value="PK_Tyr_Ser-Thr"/>
    <property type="match status" value="1"/>
</dbReference>
<gene>
    <name evidence="10" type="ORF">PVAP13_5KG081400</name>
</gene>
<keyword evidence="1" id="KW-0723">Serine/threonine-protein kinase</keyword>
<dbReference type="SUPFAM" id="SSF49899">
    <property type="entry name" value="Concanavalin A-like lectins/glucanases"/>
    <property type="match status" value="1"/>
</dbReference>
<feature type="binding site" evidence="6">
    <location>
        <position position="420"/>
    </location>
    <ligand>
        <name>ATP</name>
        <dbReference type="ChEBI" id="CHEBI:30616"/>
    </ligand>
</feature>
<dbReference type="GO" id="GO:0004674">
    <property type="term" value="F:protein serine/threonine kinase activity"/>
    <property type="evidence" value="ECO:0007669"/>
    <property type="project" value="UniProtKB-KW"/>
</dbReference>
<dbReference type="InterPro" id="IPR011009">
    <property type="entry name" value="Kinase-like_dom_sf"/>
</dbReference>
<dbReference type="GO" id="GO:0005524">
    <property type="term" value="F:ATP binding"/>
    <property type="evidence" value="ECO:0007669"/>
    <property type="project" value="UniProtKB-UniRule"/>
</dbReference>
<dbReference type="InterPro" id="IPR050528">
    <property type="entry name" value="L-type_Lectin-RKs"/>
</dbReference>
<feature type="chain" id="PRO_5035782966" description="Protein kinase domain-containing protein" evidence="8">
    <location>
        <begin position="37"/>
        <end position="746"/>
    </location>
</feature>
<dbReference type="FunFam" id="3.30.200.20:FF:000921">
    <property type="entry name" value="Os02g0156000 protein"/>
    <property type="match status" value="1"/>
</dbReference>
<sequence length="746" mass="82604">MGSHHAVKLPQVPAVPYWCTILALPLICSLLSCCQAKSACKCPSSDQDPRNMYTLSNTFDNLHGYLASNSRYTTFLSAGLGYYKKHPPPKLNLSEPALLIIDEQWIELWEPSGDRTTIREASFNVVFTMSIYQPNNQTTPGGGNLIFTILPRDFLLVNEPFAIAAQLYSSWDTSNPIVDTKLAGNQFTIMAGTCDQMVSIQKTLLNNDNSFDSSFNCVEIAIEPSGAVVGSRKKYSFSIDYNSLGHNMTVQVSVVDGEEGGKQSSGSKHRVNFSNIVSSQSGFFSFSSSMGQLFQLDTFNSTVDRLSDELEKIPHKKKWTTIIVLSSVLGSAAATVVTVVAVYCYFNSKYRGWKKELDQLAKSIQLLPGVPTQFSFSDIRRATNNFHETTKLGRGGFGAVYRCRLPGAKKGEALEVAVKKFSRDDNRRYEDFLAEVSVINRLRHKNIVPLVGWSYNKGEPLLIYEYMPNGSLDQHLFRSGGKQQQPNQINRWDTRYNMVKDIATGLHYVHHEYEPMVLHRDIKANNIMIDSAFQGRLGDFGLACVVPEGKKSYTDIGAPGTLGFRAPEYVQSGKATTKSDIFAFGVLILEIVTGKVAVDAQFCHLTDWVWRLHKEGRLLDAIDPQLTTEFQASDAKRLLLLGLACSNPNPSDRPTMVEAVQIITKSAPPPDVPLEKPRFVWPPEGLSLSSDYSTELSSLGSSLTVRIEMTAGHGSSENGGNSLHHRPITPMAGPSQELFSIYHTAE</sequence>
<proteinExistence type="predicted"/>
<feature type="domain" description="Protein kinase" evidence="9">
    <location>
        <begin position="386"/>
        <end position="679"/>
    </location>
</feature>
<keyword evidence="7" id="KW-1133">Transmembrane helix</keyword>
<evidence type="ECO:0000256" key="7">
    <source>
        <dbReference type="SAM" id="Phobius"/>
    </source>
</evidence>
<reference evidence="10" key="1">
    <citation type="submission" date="2020-05" db="EMBL/GenBank/DDBJ databases">
        <title>WGS assembly of Panicum virgatum.</title>
        <authorList>
            <person name="Lovell J.T."/>
            <person name="Jenkins J."/>
            <person name="Shu S."/>
            <person name="Juenger T.E."/>
            <person name="Schmutz J."/>
        </authorList>
    </citation>
    <scope>NUCLEOTIDE SEQUENCE</scope>
    <source>
        <strain evidence="10">AP13</strain>
    </source>
</reference>
<evidence type="ECO:0000256" key="4">
    <source>
        <dbReference type="ARBA" id="ARBA00022777"/>
    </source>
</evidence>
<evidence type="ECO:0000259" key="9">
    <source>
        <dbReference type="PROSITE" id="PS50011"/>
    </source>
</evidence>
<dbReference type="PROSITE" id="PS50011">
    <property type="entry name" value="PROTEIN_KINASE_DOM"/>
    <property type="match status" value="1"/>
</dbReference>
<dbReference type="PANTHER" id="PTHR27007">
    <property type="match status" value="1"/>
</dbReference>